<feature type="transmembrane region" description="Helical" evidence="2">
    <location>
        <begin position="59"/>
        <end position="79"/>
    </location>
</feature>
<keyword evidence="2" id="KW-0472">Membrane</keyword>
<proteinExistence type="predicted"/>
<feature type="transmembrane region" description="Helical" evidence="2">
    <location>
        <begin position="122"/>
        <end position="145"/>
    </location>
</feature>
<keyword evidence="2" id="KW-0812">Transmembrane</keyword>
<keyword evidence="2" id="KW-1133">Transmembrane helix</keyword>
<dbReference type="EMBL" id="JAFIQS010000008">
    <property type="protein sequence ID" value="KAG5166584.1"/>
    <property type="molecule type" value="Genomic_DNA"/>
</dbReference>
<feature type="transmembrane region" description="Helical" evidence="2">
    <location>
        <begin position="28"/>
        <end position="47"/>
    </location>
</feature>
<name>A0A8H7XVN2_PSICU</name>
<feature type="region of interest" description="Disordered" evidence="1">
    <location>
        <begin position="208"/>
        <end position="243"/>
    </location>
</feature>
<feature type="transmembrane region" description="Helical" evidence="2">
    <location>
        <begin position="157"/>
        <end position="180"/>
    </location>
</feature>
<accession>A0A8H7XVN2</accession>
<evidence type="ECO:0000256" key="2">
    <source>
        <dbReference type="SAM" id="Phobius"/>
    </source>
</evidence>
<evidence type="ECO:0000313" key="3">
    <source>
        <dbReference type="EMBL" id="KAG5166584.1"/>
    </source>
</evidence>
<comment type="caution">
    <text evidence="3">The sequence shown here is derived from an EMBL/GenBank/DDBJ whole genome shotgun (WGS) entry which is preliminary data.</text>
</comment>
<organism evidence="3">
    <name type="scientific">Psilocybe cubensis</name>
    <name type="common">Psychedelic mushroom</name>
    <name type="synonym">Stropharia cubensis</name>
    <dbReference type="NCBI Taxonomy" id="181762"/>
    <lineage>
        <taxon>Eukaryota</taxon>
        <taxon>Fungi</taxon>
        <taxon>Dikarya</taxon>
        <taxon>Basidiomycota</taxon>
        <taxon>Agaricomycotina</taxon>
        <taxon>Agaricomycetes</taxon>
        <taxon>Agaricomycetidae</taxon>
        <taxon>Agaricales</taxon>
        <taxon>Agaricineae</taxon>
        <taxon>Strophariaceae</taxon>
        <taxon>Psilocybe</taxon>
    </lineage>
</organism>
<reference evidence="3" key="1">
    <citation type="submission" date="2021-02" db="EMBL/GenBank/DDBJ databases">
        <title>Psilocybe cubensis genome.</title>
        <authorList>
            <person name="Mckernan K.J."/>
            <person name="Crawford S."/>
            <person name="Trippe A."/>
            <person name="Kane L.T."/>
            <person name="Mclaughlin S."/>
        </authorList>
    </citation>
    <scope>NUCLEOTIDE SEQUENCE [LARGE SCALE GENOMIC DNA]</scope>
    <source>
        <strain evidence="3">MGC-MH-2018</strain>
    </source>
</reference>
<sequence>MSRSIPLEYNLPSNIESIQQGWTRTCQASMMISCSLAILAPIFLIFFKDSQGGALALEVFGYSAFFLNVSACMSSFIMIDRLGDMPWHACQKPDTESIGKIVATQQQTLRRFGVGALWPWVAGHWLLCFALGYLAIIAEILTYVWMNKSTEVKVASVMFAIFGLLPFFAFAMAPIVNGLIEIIFPSDNANSITTRSSTPFVVEIPQSPVDRQRRTTGQSSHTPTTPYRPNTAKFPVLSEKSNV</sequence>
<protein>
    <submittedName>
        <fullName evidence="3">Uncharacterized protein</fullName>
    </submittedName>
</protein>
<dbReference type="AlphaFoldDB" id="A0A8H7XVN2"/>
<feature type="compositionally biased region" description="Polar residues" evidence="1">
    <location>
        <begin position="215"/>
        <end position="228"/>
    </location>
</feature>
<evidence type="ECO:0000256" key="1">
    <source>
        <dbReference type="SAM" id="MobiDB-lite"/>
    </source>
</evidence>
<gene>
    <name evidence="3" type="ORF">JR316_008674</name>
</gene>